<dbReference type="STRING" id="249408.BOO71_0007426"/>
<protein>
    <submittedName>
        <fullName evidence="2">Uncharacterized protein</fullName>
    </submittedName>
</protein>
<keyword evidence="1" id="KW-1133">Transmembrane helix</keyword>
<feature type="transmembrane region" description="Helical" evidence="1">
    <location>
        <begin position="56"/>
        <end position="81"/>
    </location>
</feature>
<keyword evidence="1" id="KW-0472">Membrane</keyword>
<accession>A0A1U7NYY2</accession>
<keyword evidence="3" id="KW-1185">Reference proteome</keyword>
<dbReference type="Proteomes" id="UP000186607">
    <property type="component" value="Unassembled WGS sequence"/>
</dbReference>
<evidence type="ECO:0000256" key="1">
    <source>
        <dbReference type="SAM" id="Phobius"/>
    </source>
</evidence>
<keyword evidence="1" id="KW-0812">Transmembrane</keyword>
<dbReference type="EMBL" id="MSTI01000077">
    <property type="protein sequence ID" value="OLV18122.1"/>
    <property type="molecule type" value="Genomic_DNA"/>
</dbReference>
<gene>
    <name evidence="2" type="ORF">BOO71_0007426</name>
</gene>
<sequence length="87" mass="9080">MYGLSCLAGMLLILSAKPHLSFTARMLRCAAGLGLPFSSFALSGDGLRGEFITGNLTSALLLRIPVLLVMALVFGAVAASIQQRRAA</sequence>
<evidence type="ECO:0000313" key="2">
    <source>
        <dbReference type="EMBL" id="OLV18122.1"/>
    </source>
</evidence>
<name>A0A1U7NYY2_9DEIO</name>
<comment type="caution">
    <text evidence="2">The sequence shown here is derived from an EMBL/GenBank/DDBJ whole genome shotgun (WGS) entry which is preliminary data.</text>
</comment>
<reference evidence="2 3" key="1">
    <citation type="submission" date="2017-01" db="EMBL/GenBank/DDBJ databases">
        <title>Genome Analysis of Deinococcus marmoris KOPRI26562.</title>
        <authorList>
            <person name="Kim J.H."/>
            <person name="Oh H.-M."/>
        </authorList>
    </citation>
    <scope>NUCLEOTIDE SEQUENCE [LARGE SCALE GENOMIC DNA]</scope>
    <source>
        <strain evidence="2 3">KOPRI26562</strain>
    </source>
</reference>
<dbReference type="AlphaFoldDB" id="A0A1U7NYY2"/>
<evidence type="ECO:0000313" key="3">
    <source>
        <dbReference type="Proteomes" id="UP000186607"/>
    </source>
</evidence>
<organism evidence="2 3">
    <name type="scientific">Deinococcus marmoris</name>
    <dbReference type="NCBI Taxonomy" id="249408"/>
    <lineage>
        <taxon>Bacteria</taxon>
        <taxon>Thermotogati</taxon>
        <taxon>Deinococcota</taxon>
        <taxon>Deinococci</taxon>
        <taxon>Deinococcales</taxon>
        <taxon>Deinococcaceae</taxon>
        <taxon>Deinococcus</taxon>
    </lineage>
</organism>
<proteinExistence type="predicted"/>